<evidence type="ECO:0008006" key="5">
    <source>
        <dbReference type="Google" id="ProtNLM"/>
    </source>
</evidence>
<keyword evidence="3" id="KW-1133">Transmembrane helix</keyword>
<evidence type="ECO:0000256" key="2">
    <source>
        <dbReference type="SAM" id="MobiDB-lite"/>
    </source>
</evidence>
<sequence length="161" mass="17674">MDFSGIGLRDLILVGLALAAVYLLVALLRLAQINRRRHRDTAPASLPKQEPRPTKEAGEPESALAFGQASAFGEQLFRSGVEAELQQLRGEVAALKEELKLMKAARRVSPQYNEAMMLAQRGRDAQDIADQCGISVGEAELVLALSRNKQEYEDYGENPPL</sequence>
<feature type="compositionally biased region" description="Basic and acidic residues" evidence="2">
    <location>
        <begin position="49"/>
        <end position="58"/>
    </location>
</feature>
<dbReference type="Pfam" id="PF10975">
    <property type="entry name" value="DUF2802"/>
    <property type="match status" value="1"/>
</dbReference>
<keyword evidence="3" id="KW-0812">Transmembrane</keyword>
<keyword evidence="3" id="KW-0472">Membrane</keyword>
<proteinExistence type="predicted"/>
<feature type="coiled-coil region" evidence="1">
    <location>
        <begin position="78"/>
        <end position="105"/>
    </location>
</feature>
<evidence type="ECO:0000313" key="4">
    <source>
        <dbReference type="EMBL" id="OIR01746.1"/>
    </source>
</evidence>
<comment type="caution">
    <text evidence="4">The sequence shown here is derived from an EMBL/GenBank/DDBJ whole genome shotgun (WGS) entry which is preliminary data.</text>
</comment>
<accession>A0A1J5S0X4</accession>
<gene>
    <name evidence="4" type="ORF">GALL_162480</name>
</gene>
<dbReference type="EMBL" id="MLJW01000081">
    <property type="protein sequence ID" value="OIR01746.1"/>
    <property type="molecule type" value="Genomic_DNA"/>
</dbReference>
<organism evidence="4">
    <name type="scientific">mine drainage metagenome</name>
    <dbReference type="NCBI Taxonomy" id="410659"/>
    <lineage>
        <taxon>unclassified sequences</taxon>
        <taxon>metagenomes</taxon>
        <taxon>ecological metagenomes</taxon>
    </lineage>
</organism>
<keyword evidence="1" id="KW-0175">Coiled coil</keyword>
<name>A0A1J5S0X4_9ZZZZ</name>
<dbReference type="AlphaFoldDB" id="A0A1J5S0X4"/>
<evidence type="ECO:0000256" key="3">
    <source>
        <dbReference type="SAM" id="Phobius"/>
    </source>
</evidence>
<dbReference type="InterPro" id="IPR021244">
    <property type="entry name" value="DUF2802"/>
</dbReference>
<evidence type="ECO:0000256" key="1">
    <source>
        <dbReference type="SAM" id="Coils"/>
    </source>
</evidence>
<protein>
    <recommendedName>
        <fullName evidence="5">DUF2802 domain-containing protein</fullName>
    </recommendedName>
</protein>
<reference evidence="4" key="1">
    <citation type="submission" date="2016-10" db="EMBL/GenBank/DDBJ databases">
        <title>Sequence of Gallionella enrichment culture.</title>
        <authorList>
            <person name="Poehlein A."/>
            <person name="Muehling M."/>
            <person name="Daniel R."/>
        </authorList>
    </citation>
    <scope>NUCLEOTIDE SEQUENCE</scope>
</reference>
<feature type="region of interest" description="Disordered" evidence="2">
    <location>
        <begin position="38"/>
        <end position="63"/>
    </location>
</feature>
<feature type="transmembrane region" description="Helical" evidence="3">
    <location>
        <begin position="12"/>
        <end position="31"/>
    </location>
</feature>